<dbReference type="CDD" id="cd00464">
    <property type="entry name" value="SK"/>
    <property type="match status" value="1"/>
</dbReference>
<dbReference type="GO" id="GO:0009073">
    <property type="term" value="P:aromatic amino acid family biosynthetic process"/>
    <property type="evidence" value="ECO:0007669"/>
    <property type="project" value="UniProtKB-KW"/>
</dbReference>
<accession>A0A7C4AK33</accession>
<dbReference type="PROSITE" id="PS01128">
    <property type="entry name" value="SHIKIMATE_KINASE"/>
    <property type="match status" value="1"/>
</dbReference>
<dbReference type="InterPro" id="IPR023000">
    <property type="entry name" value="Shikimate_kinase_CS"/>
</dbReference>
<evidence type="ECO:0000256" key="11">
    <source>
        <dbReference type="HAMAP-Rule" id="MF_00109"/>
    </source>
</evidence>
<evidence type="ECO:0000256" key="9">
    <source>
        <dbReference type="ARBA" id="ARBA00023141"/>
    </source>
</evidence>
<comment type="function">
    <text evidence="11">Catalyzes the specific phosphorylation of the 3-hydroxyl group of shikimic acid using ATP as a cosubstrate.</text>
</comment>
<comment type="catalytic activity">
    <reaction evidence="10 11">
        <text>shikimate + ATP = 3-phosphoshikimate + ADP + H(+)</text>
        <dbReference type="Rhea" id="RHEA:13121"/>
        <dbReference type="ChEBI" id="CHEBI:15378"/>
        <dbReference type="ChEBI" id="CHEBI:30616"/>
        <dbReference type="ChEBI" id="CHEBI:36208"/>
        <dbReference type="ChEBI" id="CHEBI:145989"/>
        <dbReference type="ChEBI" id="CHEBI:456216"/>
        <dbReference type="EC" id="2.7.1.71"/>
    </reaction>
</comment>
<evidence type="ECO:0000256" key="2">
    <source>
        <dbReference type="ARBA" id="ARBA00006997"/>
    </source>
</evidence>
<evidence type="ECO:0000256" key="7">
    <source>
        <dbReference type="ARBA" id="ARBA00022777"/>
    </source>
</evidence>
<dbReference type="GO" id="GO:0005524">
    <property type="term" value="F:ATP binding"/>
    <property type="evidence" value="ECO:0007669"/>
    <property type="project" value="UniProtKB-UniRule"/>
</dbReference>
<dbReference type="InterPro" id="IPR000623">
    <property type="entry name" value="Shikimate_kinase/TSH1"/>
</dbReference>
<dbReference type="GO" id="GO:0000287">
    <property type="term" value="F:magnesium ion binding"/>
    <property type="evidence" value="ECO:0007669"/>
    <property type="project" value="UniProtKB-UniRule"/>
</dbReference>
<comment type="subunit">
    <text evidence="11">Monomer.</text>
</comment>
<keyword evidence="8 11" id="KW-0067">ATP-binding</keyword>
<dbReference type="PANTHER" id="PTHR21087">
    <property type="entry name" value="SHIKIMATE KINASE"/>
    <property type="match status" value="1"/>
</dbReference>
<keyword evidence="11" id="KW-0963">Cytoplasm</keyword>
<dbReference type="EC" id="2.7.1.71" evidence="3 11"/>
<feature type="binding site" evidence="11">
    <location>
        <position position="82"/>
    </location>
    <ligand>
        <name>substrate</name>
    </ligand>
</feature>
<reference evidence="12" key="1">
    <citation type="journal article" date="2020" name="mSystems">
        <title>Genome- and Community-Level Interaction Insights into Carbon Utilization and Element Cycling Functions of Hydrothermarchaeota in Hydrothermal Sediment.</title>
        <authorList>
            <person name="Zhou Z."/>
            <person name="Liu Y."/>
            <person name="Xu W."/>
            <person name="Pan J."/>
            <person name="Luo Z.H."/>
            <person name="Li M."/>
        </authorList>
    </citation>
    <scope>NUCLEOTIDE SEQUENCE [LARGE SCALE GENOMIC DNA]</scope>
    <source>
        <strain evidence="12">SpSt-788</strain>
    </source>
</reference>
<evidence type="ECO:0000256" key="3">
    <source>
        <dbReference type="ARBA" id="ARBA00012154"/>
    </source>
</evidence>
<keyword evidence="11" id="KW-0460">Magnesium</keyword>
<protein>
    <recommendedName>
        <fullName evidence="3 11">Shikimate kinase</fullName>
        <shortName evidence="11">SK</shortName>
        <ecNumber evidence="3 11">2.7.1.71</ecNumber>
    </recommendedName>
</protein>
<gene>
    <name evidence="11" type="primary">aroK</name>
    <name evidence="12" type="ORF">ENV75_05760</name>
</gene>
<evidence type="ECO:0000313" key="12">
    <source>
        <dbReference type="EMBL" id="HGG99933.1"/>
    </source>
</evidence>
<comment type="similarity">
    <text evidence="2 11">Belongs to the shikimate kinase family.</text>
</comment>
<proteinExistence type="inferred from homology"/>
<keyword evidence="11" id="KW-0479">Metal-binding</keyword>
<organism evidence="12">
    <name type="scientific">Thermodesulfovibrio aggregans</name>
    <dbReference type="NCBI Taxonomy" id="86166"/>
    <lineage>
        <taxon>Bacteria</taxon>
        <taxon>Pseudomonadati</taxon>
        <taxon>Nitrospirota</taxon>
        <taxon>Thermodesulfovibrionia</taxon>
        <taxon>Thermodesulfovibrionales</taxon>
        <taxon>Thermodesulfovibrionaceae</taxon>
        <taxon>Thermodesulfovibrio</taxon>
    </lineage>
</organism>
<comment type="pathway">
    <text evidence="1 11">Metabolic intermediate biosynthesis; chorismate biosynthesis; chorismate from D-erythrose 4-phosphate and phosphoenolpyruvate: step 5/7.</text>
</comment>
<dbReference type="EMBL" id="DTHO01000062">
    <property type="protein sequence ID" value="HGG99933.1"/>
    <property type="molecule type" value="Genomic_DNA"/>
</dbReference>
<evidence type="ECO:0000256" key="6">
    <source>
        <dbReference type="ARBA" id="ARBA00022741"/>
    </source>
</evidence>
<comment type="subcellular location">
    <subcellularLocation>
        <location evidence="11">Cytoplasm</location>
    </subcellularLocation>
</comment>
<dbReference type="GO" id="GO:0005829">
    <property type="term" value="C:cytosol"/>
    <property type="evidence" value="ECO:0007669"/>
    <property type="project" value="TreeGrafter"/>
</dbReference>
<feature type="binding site" evidence="11">
    <location>
        <begin position="14"/>
        <end position="19"/>
    </location>
    <ligand>
        <name>ATP</name>
        <dbReference type="ChEBI" id="CHEBI:30616"/>
    </ligand>
</feature>
<keyword evidence="4 11" id="KW-0028">Amino-acid biosynthesis</keyword>
<dbReference type="PANTHER" id="PTHR21087:SF16">
    <property type="entry name" value="SHIKIMATE KINASE 1, CHLOROPLASTIC"/>
    <property type="match status" value="1"/>
</dbReference>
<comment type="cofactor">
    <cofactor evidence="11">
        <name>Mg(2+)</name>
        <dbReference type="ChEBI" id="CHEBI:18420"/>
    </cofactor>
    <text evidence="11">Binds 1 Mg(2+) ion per subunit.</text>
</comment>
<evidence type="ECO:0000256" key="1">
    <source>
        <dbReference type="ARBA" id="ARBA00004842"/>
    </source>
</evidence>
<dbReference type="UniPathway" id="UPA00053">
    <property type="reaction ID" value="UER00088"/>
</dbReference>
<dbReference type="InterPro" id="IPR027417">
    <property type="entry name" value="P-loop_NTPase"/>
</dbReference>
<dbReference type="Pfam" id="PF01202">
    <property type="entry name" value="SKI"/>
    <property type="match status" value="1"/>
</dbReference>
<comment type="caution">
    <text evidence="12">The sequence shown here is derived from an EMBL/GenBank/DDBJ whole genome shotgun (WGS) entry which is preliminary data.</text>
</comment>
<keyword evidence="5 11" id="KW-0808">Transferase</keyword>
<evidence type="ECO:0000256" key="4">
    <source>
        <dbReference type="ARBA" id="ARBA00022605"/>
    </source>
</evidence>
<dbReference type="GO" id="GO:0009423">
    <property type="term" value="P:chorismate biosynthetic process"/>
    <property type="evidence" value="ECO:0007669"/>
    <property type="project" value="UniProtKB-UniRule"/>
</dbReference>
<sequence>MQKRRNIVLTGFMGTGKTSVGKILAKKLGFKFVDVDDIIEKKEGMKISDIFKKFGENRFREIEAEMIKLIAKKRGQVISTGGGAVLRDENMDALKSTGVVFCLTASEDTIFERVKNSNNRPLLQFEDLKGKIRELLRKRMDKYMNAHFLINTEGLTPEEVAEKIIEEYERFVYGKNKS</sequence>
<feature type="binding site" evidence="11">
    <location>
        <position position="120"/>
    </location>
    <ligand>
        <name>ATP</name>
        <dbReference type="ChEBI" id="CHEBI:30616"/>
    </ligand>
</feature>
<dbReference type="HAMAP" id="MF_00109">
    <property type="entry name" value="Shikimate_kinase"/>
    <property type="match status" value="1"/>
</dbReference>
<feature type="binding site" evidence="11">
    <location>
        <position position="18"/>
    </location>
    <ligand>
        <name>Mg(2+)</name>
        <dbReference type="ChEBI" id="CHEBI:18420"/>
    </ligand>
</feature>
<dbReference type="SUPFAM" id="SSF52540">
    <property type="entry name" value="P-loop containing nucleoside triphosphate hydrolases"/>
    <property type="match status" value="1"/>
</dbReference>
<feature type="binding site" evidence="11">
    <location>
        <position position="60"/>
    </location>
    <ligand>
        <name>substrate</name>
    </ligand>
</feature>
<keyword evidence="7 11" id="KW-0418">Kinase</keyword>
<name>A0A7C4AK33_9BACT</name>
<dbReference type="Gene3D" id="3.40.50.300">
    <property type="entry name" value="P-loop containing nucleotide triphosphate hydrolases"/>
    <property type="match status" value="1"/>
</dbReference>
<evidence type="ECO:0000256" key="10">
    <source>
        <dbReference type="ARBA" id="ARBA00048567"/>
    </source>
</evidence>
<dbReference type="InterPro" id="IPR031322">
    <property type="entry name" value="Shikimate/glucono_kinase"/>
</dbReference>
<keyword evidence="9 11" id="KW-0057">Aromatic amino acid biosynthesis</keyword>
<comment type="caution">
    <text evidence="11">Lacks conserved residue(s) required for the propagation of feature annotation.</text>
</comment>
<evidence type="ECO:0000256" key="8">
    <source>
        <dbReference type="ARBA" id="ARBA00022840"/>
    </source>
</evidence>
<feature type="binding site" evidence="11">
    <location>
        <position position="139"/>
    </location>
    <ligand>
        <name>substrate</name>
    </ligand>
</feature>
<dbReference type="AlphaFoldDB" id="A0A7C4AK33"/>
<dbReference type="PRINTS" id="PR01100">
    <property type="entry name" value="SHIKIMTKNASE"/>
</dbReference>
<keyword evidence="6 11" id="KW-0547">Nucleotide-binding</keyword>
<dbReference type="GO" id="GO:0008652">
    <property type="term" value="P:amino acid biosynthetic process"/>
    <property type="evidence" value="ECO:0007669"/>
    <property type="project" value="UniProtKB-KW"/>
</dbReference>
<dbReference type="GO" id="GO:0004765">
    <property type="term" value="F:shikimate kinase activity"/>
    <property type="evidence" value="ECO:0007669"/>
    <property type="project" value="UniProtKB-UniRule"/>
</dbReference>
<dbReference type="NCBIfam" id="NF010553">
    <property type="entry name" value="PRK13947.1"/>
    <property type="match status" value="1"/>
</dbReference>
<feature type="binding site" evidence="11">
    <location>
        <position position="36"/>
    </location>
    <ligand>
        <name>substrate</name>
    </ligand>
</feature>
<evidence type="ECO:0000256" key="5">
    <source>
        <dbReference type="ARBA" id="ARBA00022679"/>
    </source>
</evidence>